<keyword evidence="2" id="KW-1185">Reference proteome</keyword>
<proteinExistence type="predicted"/>
<accession>A0A0N7HIR1</accession>
<protein>
    <submittedName>
        <fullName evidence="1">Uncharacterized protein</fullName>
    </submittedName>
</protein>
<dbReference type="AlphaFoldDB" id="A0A0N7HIR1"/>
<sequence length="39" mass="4081">MSGIRSKDDFKPDALAQAVDWGCNAPLVASIGASSKLIF</sequence>
<dbReference type="Proteomes" id="UP000064920">
    <property type="component" value="Chromosome"/>
</dbReference>
<evidence type="ECO:0000313" key="1">
    <source>
        <dbReference type="EMBL" id="ALI55925.1"/>
    </source>
</evidence>
<dbReference type="EMBL" id="CP012023">
    <property type="protein sequence ID" value="ALI55925.1"/>
    <property type="molecule type" value="Genomic_DNA"/>
</dbReference>
<evidence type="ECO:0000313" key="2">
    <source>
        <dbReference type="Proteomes" id="UP000064920"/>
    </source>
</evidence>
<name>A0A0N7HIR1_9RHOB</name>
<gene>
    <name evidence="1" type="ORF">IMCC12053_1978</name>
</gene>
<dbReference type="STRING" id="1397108.IMCC12053_1978"/>
<dbReference type="KEGG" id="cmar:IMCC12053_1978"/>
<dbReference type="PATRIC" id="fig|1397108.4.peg.2021"/>
<reference evidence="1 2" key="1">
    <citation type="submission" date="2015-05" db="EMBL/GenBank/DDBJ databases">
        <authorList>
            <person name="Wang D.B."/>
            <person name="Wang M."/>
        </authorList>
    </citation>
    <scope>NUCLEOTIDE SEQUENCE [LARGE SCALE GENOMIC DNA]</scope>
    <source>
        <strain evidence="1 2">IMCC 12053</strain>
    </source>
</reference>
<organism evidence="1 2">
    <name type="scientific">Celeribacter marinus</name>
    <dbReference type="NCBI Taxonomy" id="1397108"/>
    <lineage>
        <taxon>Bacteria</taxon>
        <taxon>Pseudomonadati</taxon>
        <taxon>Pseudomonadota</taxon>
        <taxon>Alphaproteobacteria</taxon>
        <taxon>Rhodobacterales</taxon>
        <taxon>Roseobacteraceae</taxon>
        <taxon>Celeribacter</taxon>
    </lineage>
</organism>